<sequence length="469" mass="53641">MVSRREAYEFQADEHTPTPEPIVSSDSPDVKKTSRVKDRDDVKVFTYKHVIPVHTTAVPSILAKDAPPQSYRGFLTLAMLVLLATNIRLVIENLLKYGVLITLPSRTISDKDWVLFSLVFIFLQFSILLSLLIEKMLSRSNGSVIWVLLHWANICSLIVVPTYTVYFVIFHPLVGGVAMSLSLILSLKLASFLLVNSDLRRAYFANNGDKVPANSVDYPNNLTVSNYYYFIVAPTLCYQISYPRSEKIRIGFVMKRLSECFLSNLFTYFLVVQYAIPTLRNASSLQGDAPPSPIFVVERVLKLSTISVTVWLLGFYSLFHSFLNATAELLRFGDRNFYQPWWNSSSLSQYWRLWNQPVHQWMKRHLYVPGVSAGYPGWFMLGVTFFFSAVFHELLFGVAVHSIQGYAFWGMLAQIPLIMLTSLLVKWRGRNSSAGNVVFWLSFCILGQPFLVVLYYYDWTRRNPAVISN</sequence>
<evidence type="ECO:0000313" key="1">
    <source>
        <dbReference type="EMBL" id="KAJ9056065.1"/>
    </source>
</evidence>
<accession>A0ACC2S198</accession>
<keyword evidence="2" id="KW-1185">Reference proteome</keyword>
<protein>
    <submittedName>
        <fullName evidence="1">Uncharacterized protein</fullName>
    </submittedName>
</protein>
<gene>
    <name evidence="1" type="ORF">DSO57_1036899</name>
</gene>
<dbReference type="Proteomes" id="UP001165960">
    <property type="component" value="Unassembled WGS sequence"/>
</dbReference>
<organism evidence="1 2">
    <name type="scientific">Entomophthora muscae</name>
    <dbReference type="NCBI Taxonomy" id="34485"/>
    <lineage>
        <taxon>Eukaryota</taxon>
        <taxon>Fungi</taxon>
        <taxon>Fungi incertae sedis</taxon>
        <taxon>Zoopagomycota</taxon>
        <taxon>Entomophthoromycotina</taxon>
        <taxon>Entomophthoromycetes</taxon>
        <taxon>Entomophthorales</taxon>
        <taxon>Entomophthoraceae</taxon>
        <taxon>Entomophthora</taxon>
    </lineage>
</organism>
<dbReference type="EMBL" id="QTSX02006052">
    <property type="protein sequence ID" value="KAJ9056065.1"/>
    <property type="molecule type" value="Genomic_DNA"/>
</dbReference>
<reference evidence="1" key="1">
    <citation type="submission" date="2022-04" db="EMBL/GenBank/DDBJ databases">
        <title>Genome of the entomopathogenic fungus Entomophthora muscae.</title>
        <authorList>
            <person name="Elya C."/>
            <person name="Lovett B.R."/>
            <person name="Lee E."/>
            <person name="Macias A.M."/>
            <person name="Hajek A.E."/>
            <person name="De Bivort B.L."/>
            <person name="Kasson M.T."/>
            <person name="De Fine Licht H.H."/>
            <person name="Stajich J.E."/>
        </authorList>
    </citation>
    <scope>NUCLEOTIDE SEQUENCE</scope>
    <source>
        <strain evidence="1">Berkeley</strain>
    </source>
</reference>
<proteinExistence type="predicted"/>
<evidence type="ECO:0000313" key="2">
    <source>
        <dbReference type="Proteomes" id="UP001165960"/>
    </source>
</evidence>
<comment type="caution">
    <text evidence="1">The sequence shown here is derived from an EMBL/GenBank/DDBJ whole genome shotgun (WGS) entry which is preliminary data.</text>
</comment>
<name>A0ACC2S198_9FUNG</name>